<protein>
    <submittedName>
        <fullName evidence="1">Uncharacterized protein</fullName>
    </submittedName>
</protein>
<evidence type="ECO:0000313" key="2">
    <source>
        <dbReference type="Proteomes" id="UP000034235"/>
    </source>
</evidence>
<sequence length="204" mass="23974">MLKEAVGFRIDEDIESLVLENADLLAPLDSYQRTVDSRMKNSYPQIYLLKKFYGLKMADQSLFDYSTAFFFDLARRQLGRQGIKLKFEEGDLVRFNENAKAVFNRPEWANKEWVRQELEHPERRDSSLADFLNSLESTAPLIEDRLATELLEFPSPLLVKDVLFGAYIGFMPFYLKMTDNKALNELFDRECKNYPAREWVRMDT</sequence>
<accession>A0A0G0JW38</accession>
<evidence type="ECO:0000313" key="1">
    <source>
        <dbReference type="EMBL" id="KKQ67320.1"/>
    </source>
</evidence>
<gene>
    <name evidence="1" type="ORF">US86_C0001G0247</name>
</gene>
<name>A0A0G0JW38_9BACT</name>
<organism evidence="1 2">
    <name type="scientific">Candidatus Daviesbacteria bacterium GW2011_GWA2_38_24</name>
    <dbReference type="NCBI Taxonomy" id="1618422"/>
    <lineage>
        <taxon>Bacteria</taxon>
        <taxon>Candidatus Daviesiibacteriota</taxon>
    </lineage>
</organism>
<reference evidence="1 2" key="1">
    <citation type="journal article" date="2015" name="Nature">
        <title>rRNA introns, odd ribosomes, and small enigmatic genomes across a large radiation of phyla.</title>
        <authorList>
            <person name="Brown C.T."/>
            <person name="Hug L.A."/>
            <person name="Thomas B.C."/>
            <person name="Sharon I."/>
            <person name="Castelle C.J."/>
            <person name="Singh A."/>
            <person name="Wilkins M.J."/>
            <person name="Williams K.H."/>
            <person name="Banfield J.F."/>
        </authorList>
    </citation>
    <scope>NUCLEOTIDE SEQUENCE [LARGE SCALE GENOMIC DNA]</scope>
</reference>
<proteinExistence type="predicted"/>
<dbReference type="EMBL" id="LBUP01000001">
    <property type="protein sequence ID" value="KKQ67320.1"/>
    <property type="molecule type" value="Genomic_DNA"/>
</dbReference>
<dbReference type="Proteomes" id="UP000034235">
    <property type="component" value="Unassembled WGS sequence"/>
</dbReference>
<dbReference type="AlphaFoldDB" id="A0A0G0JW38"/>
<comment type="caution">
    <text evidence="1">The sequence shown here is derived from an EMBL/GenBank/DDBJ whole genome shotgun (WGS) entry which is preliminary data.</text>
</comment>